<accession>A0ABU5AJV3</accession>
<reference evidence="1 2" key="1">
    <citation type="submission" date="2023-08" db="EMBL/GenBank/DDBJ databases">
        <title>Implementing the SeqCode for naming new Mesorhizobium species isolated from Vachellia karroo root nodules.</title>
        <authorList>
            <person name="Van Lill M."/>
        </authorList>
    </citation>
    <scope>NUCLEOTIDE SEQUENCE [LARGE SCALE GENOMIC DNA]</scope>
    <source>
        <strain evidence="1 2">VK4B</strain>
    </source>
</reference>
<protein>
    <recommendedName>
        <fullName evidence="3">PE-PGRS family protein</fullName>
    </recommendedName>
</protein>
<name>A0ABU5AJV3_9HYPH</name>
<dbReference type="Proteomes" id="UP001276564">
    <property type="component" value="Unassembled WGS sequence"/>
</dbReference>
<gene>
    <name evidence="1" type="ORF">RFM23_07950</name>
</gene>
<dbReference type="RefSeq" id="WP_320320048.1">
    <property type="nucleotide sequence ID" value="NZ_JAVIIP010000003.1"/>
</dbReference>
<evidence type="ECO:0008006" key="3">
    <source>
        <dbReference type="Google" id="ProtNLM"/>
    </source>
</evidence>
<dbReference type="EMBL" id="JAVIIP010000003">
    <property type="protein sequence ID" value="MDX8537551.1"/>
    <property type="molecule type" value="Genomic_DNA"/>
</dbReference>
<evidence type="ECO:0000313" key="1">
    <source>
        <dbReference type="EMBL" id="MDX8537551.1"/>
    </source>
</evidence>
<proteinExistence type="predicted"/>
<keyword evidence="2" id="KW-1185">Reference proteome</keyword>
<comment type="caution">
    <text evidence="1">The sequence shown here is derived from an EMBL/GenBank/DDBJ whole genome shotgun (WGS) entry which is preliminary data.</text>
</comment>
<organism evidence="1 2">
    <name type="scientific">Mesorhizobium abyssinicae</name>
    <dbReference type="NCBI Taxonomy" id="1209958"/>
    <lineage>
        <taxon>Bacteria</taxon>
        <taxon>Pseudomonadati</taxon>
        <taxon>Pseudomonadota</taxon>
        <taxon>Alphaproteobacteria</taxon>
        <taxon>Hyphomicrobiales</taxon>
        <taxon>Phyllobacteriaceae</taxon>
        <taxon>Mesorhizobium</taxon>
    </lineage>
</organism>
<evidence type="ECO:0000313" key="2">
    <source>
        <dbReference type="Proteomes" id="UP001276564"/>
    </source>
</evidence>
<sequence length="45" mass="4168">MSTNRIGDGGDAKGISGDAGAGGLGGIGGIVNFNLGKVETCSGSV</sequence>